<dbReference type="InterPro" id="IPR054722">
    <property type="entry name" value="PolX-like_BBD"/>
</dbReference>
<proteinExistence type="predicted"/>
<dbReference type="EMBL" id="CM017691">
    <property type="protein sequence ID" value="TYH22004.1"/>
    <property type="molecule type" value="Genomic_DNA"/>
</dbReference>
<dbReference type="AlphaFoldDB" id="A0A5D2GVH9"/>
<dbReference type="PANTHER" id="PTHR47592">
    <property type="entry name" value="PBF68 PROTEIN"/>
    <property type="match status" value="1"/>
</dbReference>
<protein>
    <recommendedName>
        <fullName evidence="1">Retrovirus-related Pol polyprotein from transposon TNT 1-94-like beta-barrel domain-containing protein</fullName>
    </recommendedName>
</protein>
<keyword evidence="3" id="KW-1185">Reference proteome</keyword>
<dbReference type="PANTHER" id="PTHR47592:SF27">
    <property type="entry name" value="OS08G0421700 PROTEIN"/>
    <property type="match status" value="1"/>
</dbReference>
<name>A0A5D2GVH9_GOSDA</name>
<dbReference type="Proteomes" id="UP000323506">
    <property type="component" value="Chromosome A04"/>
</dbReference>
<dbReference type="Pfam" id="PF22936">
    <property type="entry name" value="Pol_BBD"/>
    <property type="match status" value="1"/>
</dbReference>
<gene>
    <name evidence="2" type="ORF">ES288_A04G091500v1</name>
</gene>
<reference evidence="2 3" key="1">
    <citation type="submission" date="2019-06" db="EMBL/GenBank/DDBJ databases">
        <title>WGS assembly of Gossypium darwinii.</title>
        <authorList>
            <person name="Chen Z.J."/>
            <person name="Sreedasyam A."/>
            <person name="Ando A."/>
            <person name="Song Q."/>
            <person name="De L."/>
            <person name="Hulse-Kemp A."/>
            <person name="Ding M."/>
            <person name="Ye W."/>
            <person name="Kirkbride R."/>
            <person name="Jenkins J."/>
            <person name="Plott C."/>
            <person name="Lovell J."/>
            <person name="Lin Y.-M."/>
            <person name="Vaughn R."/>
            <person name="Liu B."/>
            <person name="Li W."/>
            <person name="Simpson S."/>
            <person name="Scheffler B."/>
            <person name="Saski C."/>
            <person name="Grover C."/>
            <person name="Hu G."/>
            <person name="Conover J."/>
            <person name="Carlson J."/>
            <person name="Shu S."/>
            <person name="Boston L."/>
            <person name="Williams M."/>
            <person name="Peterson D."/>
            <person name="Mcgee K."/>
            <person name="Jones D."/>
            <person name="Wendel J."/>
            <person name="Stelly D."/>
            <person name="Grimwood J."/>
            <person name="Schmutz J."/>
        </authorList>
    </citation>
    <scope>NUCLEOTIDE SEQUENCE [LARGE SCALE GENOMIC DNA]</scope>
    <source>
        <strain evidence="2">1808015.09</strain>
    </source>
</reference>
<evidence type="ECO:0000259" key="1">
    <source>
        <dbReference type="Pfam" id="PF22936"/>
    </source>
</evidence>
<sequence length="145" mass="16213">METPITAMDDIVLCAVISKVNKVDSNPREWWLDTSATRHICCSKDSFSKLELCENGEKLYMSNTATSKIKGKGTVVLKMISDKELKLQNVLYVPYIRKNLVSGTLLSVYDFKMVFGSHKLILSKGGIFLGNGYVLIIRTHFCLGS</sequence>
<evidence type="ECO:0000313" key="3">
    <source>
        <dbReference type="Proteomes" id="UP000323506"/>
    </source>
</evidence>
<feature type="domain" description="Retrovirus-related Pol polyprotein from transposon TNT 1-94-like beta-barrel" evidence="1">
    <location>
        <begin position="30"/>
        <end position="106"/>
    </location>
</feature>
<evidence type="ECO:0000313" key="2">
    <source>
        <dbReference type="EMBL" id="TYH22004.1"/>
    </source>
</evidence>
<organism evidence="2 3">
    <name type="scientific">Gossypium darwinii</name>
    <name type="common">Darwin's cotton</name>
    <name type="synonym">Gossypium barbadense var. darwinii</name>
    <dbReference type="NCBI Taxonomy" id="34276"/>
    <lineage>
        <taxon>Eukaryota</taxon>
        <taxon>Viridiplantae</taxon>
        <taxon>Streptophyta</taxon>
        <taxon>Embryophyta</taxon>
        <taxon>Tracheophyta</taxon>
        <taxon>Spermatophyta</taxon>
        <taxon>Magnoliopsida</taxon>
        <taxon>eudicotyledons</taxon>
        <taxon>Gunneridae</taxon>
        <taxon>Pentapetalae</taxon>
        <taxon>rosids</taxon>
        <taxon>malvids</taxon>
        <taxon>Malvales</taxon>
        <taxon>Malvaceae</taxon>
        <taxon>Malvoideae</taxon>
        <taxon>Gossypium</taxon>
    </lineage>
</organism>
<accession>A0A5D2GVH9</accession>